<evidence type="ECO:0000313" key="11">
    <source>
        <dbReference type="Proteomes" id="UP001465976"/>
    </source>
</evidence>
<feature type="domain" description="Xylose isomerase-like TIM barrel" evidence="9">
    <location>
        <begin position="3"/>
        <end position="85"/>
    </location>
</feature>
<comment type="cofactor">
    <cofactor evidence="1">
        <name>Zn(2+)</name>
        <dbReference type="ChEBI" id="CHEBI:29105"/>
    </cofactor>
</comment>
<feature type="compositionally biased region" description="Acidic residues" evidence="8">
    <location>
        <begin position="175"/>
        <end position="187"/>
    </location>
</feature>
<comment type="similarity">
    <text evidence="2">Belongs to the AP endonuclease 2 family.</text>
</comment>
<comment type="caution">
    <text evidence="10">The sequence shown here is derived from an EMBL/GenBank/DDBJ whole genome shotgun (WGS) entry which is preliminary data.</text>
</comment>
<feature type="compositionally biased region" description="Basic and acidic residues" evidence="8">
    <location>
        <begin position="93"/>
        <end position="105"/>
    </location>
</feature>
<dbReference type="PANTHER" id="PTHR21445:SF0">
    <property type="entry name" value="APURINIC-APYRIMIDINIC ENDONUCLEASE"/>
    <property type="match status" value="1"/>
</dbReference>
<accession>A0ABR3EV21</accession>
<evidence type="ECO:0000256" key="2">
    <source>
        <dbReference type="ARBA" id="ARBA00005340"/>
    </source>
</evidence>
<dbReference type="SUPFAM" id="SSF51658">
    <property type="entry name" value="Xylose isomerase-like"/>
    <property type="match status" value="1"/>
</dbReference>
<dbReference type="PROSITE" id="PS51432">
    <property type="entry name" value="AP_NUCLEASE_F2_4"/>
    <property type="match status" value="1"/>
</dbReference>
<dbReference type="Pfam" id="PF01261">
    <property type="entry name" value="AP_endonuc_2"/>
    <property type="match status" value="1"/>
</dbReference>
<evidence type="ECO:0000256" key="7">
    <source>
        <dbReference type="ARBA" id="ARBA00023204"/>
    </source>
</evidence>
<keyword evidence="4" id="KW-0227">DNA damage</keyword>
<evidence type="ECO:0000256" key="1">
    <source>
        <dbReference type="ARBA" id="ARBA00001947"/>
    </source>
</evidence>
<dbReference type="InterPro" id="IPR001719">
    <property type="entry name" value="AP_endonuc_2"/>
</dbReference>
<evidence type="ECO:0000259" key="9">
    <source>
        <dbReference type="Pfam" id="PF01261"/>
    </source>
</evidence>
<keyword evidence="7" id="KW-0234">DNA repair</keyword>
<dbReference type="PANTHER" id="PTHR21445">
    <property type="entry name" value="ENDONUCLEASE IV ENDODEOXYRIBONUCLEASE IV"/>
    <property type="match status" value="1"/>
</dbReference>
<dbReference type="GO" id="GO:0140078">
    <property type="term" value="F:class I DNA-(apurinic or apyrimidinic site) endonuclease activity"/>
    <property type="evidence" value="ECO:0007669"/>
    <property type="project" value="UniProtKB-EC"/>
</dbReference>
<keyword evidence="6" id="KW-0862">Zinc</keyword>
<evidence type="ECO:0000256" key="8">
    <source>
        <dbReference type="SAM" id="MobiDB-lite"/>
    </source>
</evidence>
<reference evidence="10 11" key="1">
    <citation type="submission" date="2024-02" db="EMBL/GenBank/DDBJ databases">
        <title>A draft genome for the cacao thread blight pathogen Marasmius crinis-equi.</title>
        <authorList>
            <person name="Cohen S.P."/>
            <person name="Baruah I.K."/>
            <person name="Amoako-Attah I."/>
            <person name="Bukari Y."/>
            <person name="Meinhardt L.W."/>
            <person name="Bailey B.A."/>
        </authorList>
    </citation>
    <scope>NUCLEOTIDE SEQUENCE [LARGE SCALE GENOMIC DNA]</scope>
    <source>
        <strain evidence="10 11">GH-76</strain>
    </source>
</reference>
<sequence length="187" mass="21045">MMEKFDVDVGLKYLRGMHLNDSKTECGSNKDRHENIGLGHLKLQTFRHILSDPRVQDIPLVLETPCHEENTGSWDVWKKEIEILNRMSPGHVAGKDDLPNMHDVEGSASSETIPDHDMSSRSDPDPGSSRSDSDVLEIWTKEIQQTVDGAVSLAKRKAKKTQNKRKLAKKKKGDSEDDEIEVDEDDG</sequence>
<gene>
    <name evidence="10" type="primary">APN1_1</name>
    <name evidence="10" type="ORF">V5O48_015239</name>
</gene>
<feature type="region of interest" description="Disordered" evidence="8">
    <location>
        <begin position="154"/>
        <end position="187"/>
    </location>
</feature>
<feature type="compositionally biased region" description="Basic residues" evidence="8">
    <location>
        <begin position="154"/>
        <end position="172"/>
    </location>
</feature>
<evidence type="ECO:0000256" key="3">
    <source>
        <dbReference type="ARBA" id="ARBA00022723"/>
    </source>
</evidence>
<feature type="compositionally biased region" description="Basic and acidic residues" evidence="8">
    <location>
        <begin position="113"/>
        <end position="124"/>
    </location>
</feature>
<dbReference type="EMBL" id="JBAHYK010001783">
    <property type="protein sequence ID" value="KAL0566766.1"/>
    <property type="molecule type" value="Genomic_DNA"/>
</dbReference>
<dbReference type="InterPro" id="IPR013022">
    <property type="entry name" value="Xyl_isomerase-like_TIM-brl"/>
</dbReference>
<name>A0ABR3EV21_9AGAR</name>
<dbReference type="PROSITE" id="PS00731">
    <property type="entry name" value="AP_NUCLEASE_F2_3"/>
    <property type="match status" value="1"/>
</dbReference>
<dbReference type="EC" id="4.2.99.18" evidence="10"/>
<keyword evidence="10" id="KW-0456">Lyase</keyword>
<evidence type="ECO:0000256" key="5">
    <source>
        <dbReference type="ARBA" id="ARBA00022801"/>
    </source>
</evidence>
<evidence type="ECO:0000313" key="10">
    <source>
        <dbReference type="EMBL" id="KAL0566766.1"/>
    </source>
</evidence>
<dbReference type="Gene3D" id="3.20.20.150">
    <property type="entry name" value="Divalent-metal-dependent TIM barrel enzymes"/>
    <property type="match status" value="1"/>
</dbReference>
<evidence type="ECO:0000256" key="6">
    <source>
        <dbReference type="ARBA" id="ARBA00022833"/>
    </source>
</evidence>
<dbReference type="Proteomes" id="UP001465976">
    <property type="component" value="Unassembled WGS sequence"/>
</dbReference>
<evidence type="ECO:0000256" key="4">
    <source>
        <dbReference type="ARBA" id="ARBA00022763"/>
    </source>
</evidence>
<keyword evidence="3" id="KW-0479">Metal-binding</keyword>
<dbReference type="InterPro" id="IPR018246">
    <property type="entry name" value="AP_endonuc_F2_Zn_BS"/>
</dbReference>
<protein>
    <submittedName>
        <fullName evidence="10">DNA-(Apurinic or apyrimidinic site) lyase</fullName>
        <ecNumber evidence="10">4.2.99.18</ecNumber>
    </submittedName>
</protein>
<keyword evidence="11" id="KW-1185">Reference proteome</keyword>
<keyword evidence="5" id="KW-0378">Hydrolase</keyword>
<feature type="region of interest" description="Disordered" evidence="8">
    <location>
        <begin position="92"/>
        <end position="137"/>
    </location>
</feature>
<proteinExistence type="inferred from homology"/>
<dbReference type="InterPro" id="IPR036237">
    <property type="entry name" value="Xyl_isomerase-like_sf"/>
</dbReference>
<organism evidence="10 11">
    <name type="scientific">Marasmius crinis-equi</name>
    <dbReference type="NCBI Taxonomy" id="585013"/>
    <lineage>
        <taxon>Eukaryota</taxon>
        <taxon>Fungi</taxon>
        <taxon>Dikarya</taxon>
        <taxon>Basidiomycota</taxon>
        <taxon>Agaricomycotina</taxon>
        <taxon>Agaricomycetes</taxon>
        <taxon>Agaricomycetidae</taxon>
        <taxon>Agaricales</taxon>
        <taxon>Marasmiineae</taxon>
        <taxon>Marasmiaceae</taxon>
        <taxon>Marasmius</taxon>
    </lineage>
</organism>